<dbReference type="AlphaFoldDB" id="A0A0C2S747"/>
<evidence type="ECO:0000313" key="1">
    <source>
        <dbReference type="EMBL" id="KIL58550.1"/>
    </source>
</evidence>
<dbReference type="InParanoid" id="A0A0C2S747"/>
<gene>
    <name evidence="1" type="ORF">M378DRAFT_313137</name>
</gene>
<organism evidence="1 2">
    <name type="scientific">Amanita muscaria (strain Koide BX008)</name>
    <dbReference type="NCBI Taxonomy" id="946122"/>
    <lineage>
        <taxon>Eukaryota</taxon>
        <taxon>Fungi</taxon>
        <taxon>Dikarya</taxon>
        <taxon>Basidiomycota</taxon>
        <taxon>Agaricomycotina</taxon>
        <taxon>Agaricomycetes</taxon>
        <taxon>Agaricomycetidae</taxon>
        <taxon>Agaricales</taxon>
        <taxon>Pluteineae</taxon>
        <taxon>Amanitaceae</taxon>
        <taxon>Amanita</taxon>
    </lineage>
</organism>
<protein>
    <submittedName>
        <fullName evidence="1">Uncharacterized protein</fullName>
    </submittedName>
</protein>
<name>A0A0C2S747_AMAMK</name>
<reference evidence="1 2" key="1">
    <citation type="submission" date="2014-04" db="EMBL/GenBank/DDBJ databases">
        <title>Evolutionary Origins and Diversification of the Mycorrhizal Mutualists.</title>
        <authorList>
            <consortium name="DOE Joint Genome Institute"/>
            <consortium name="Mycorrhizal Genomics Consortium"/>
            <person name="Kohler A."/>
            <person name="Kuo A."/>
            <person name="Nagy L.G."/>
            <person name="Floudas D."/>
            <person name="Copeland A."/>
            <person name="Barry K.W."/>
            <person name="Cichocki N."/>
            <person name="Veneault-Fourrey C."/>
            <person name="LaButti K."/>
            <person name="Lindquist E.A."/>
            <person name="Lipzen A."/>
            <person name="Lundell T."/>
            <person name="Morin E."/>
            <person name="Murat C."/>
            <person name="Riley R."/>
            <person name="Ohm R."/>
            <person name="Sun H."/>
            <person name="Tunlid A."/>
            <person name="Henrissat B."/>
            <person name="Grigoriev I.V."/>
            <person name="Hibbett D.S."/>
            <person name="Martin F."/>
        </authorList>
    </citation>
    <scope>NUCLEOTIDE SEQUENCE [LARGE SCALE GENOMIC DNA]</scope>
    <source>
        <strain evidence="1 2">Koide BX008</strain>
    </source>
</reference>
<dbReference type="Proteomes" id="UP000054549">
    <property type="component" value="Unassembled WGS sequence"/>
</dbReference>
<keyword evidence="2" id="KW-1185">Reference proteome</keyword>
<sequence length="477" mass="53491">MDIDDVNNADDDDNNNFDHIPAKSTFTCLADVDLLRAALGISGTKFSVIVIREEYKFLRELLEEGDKPFIVTGQPGTGGTVFLLYLLIYRLQLALPTAVQFLPNVYIVFRVDGMSVCPTNDEIDFDHRSMLPPGCWCLSDGNAKVMDPCMPFQRNDLRTFLITSAGLNEYNKWRMQAAADTVITALPRAVEVAAIAKMAQCEPRDAVSIMRKWGPCTRTVLTILRRPHEENNLRRYAIDAVIDIYNDPSRVSLRDIGQLPSGEGSTLLFVHPIRCKDKPAYGDSRFIIPTTHLSEIFDAKCQGLSTQSRMKLQELFSMYAMTRSPAGWLHEKSMHLQMMATGSKRYEIFNDNVKYHMNSAGVVPVGTASGFRDAAHKTSPSFYWFPSVVDWPGIDGVLVNGNDIYALQASIADTHRCPHEGLEKVWQTIGVDYATDLGTRLPDVALGRRLHIKVSARTMLSAARWRMQSSKCRQART</sequence>
<dbReference type="OrthoDB" id="19861at2759"/>
<accession>A0A0C2S747</accession>
<dbReference type="HOGENOM" id="CLU_548538_0_0_1"/>
<proteinExistence type="predicted"/>
<dbReference type="EMBL" id="KN818335">
    <property type="protein sequence ID" value="KIL58550.1"/>
    <property type="molecule type" value="Genomic_DNA"/>
</dbReference>
<evidence type="ECO:0000313" key="2">
    <source>
        <dbReference type="Proteomes" id="UP000054549"/>
    </source>
</evidence>